<evidence type="ECO:0000313" key="3">
    <source>
        <dbReference type="Proteomes" id="UP000750711"/>
    </source>
</evidence>
<evidence type="ECO:0000313" key="2">
    <source>
        <dbReference type="EMBL" id="KAH0544220.1"/>
    </source>
</evidence>
<proteinExistence type="predicted"/>
<dbReference type="AlphaFoldDB" id="A0A9P8L570"/>
<feature type="compositionally biased region" description="Pro residues" evidence="1">
    <location>
        <begin position="32"/>
        <end position="43"/>
    </location>
</feature>
<dbReference type="Proteomes" id="UP000750711">
    <property type="component" value="Unassembled WGS sequence"/>
</dbReference>
<feature type="compositionally biased region" description="Basic residues" evidence="1">
    <location>
        <begin position="15"/>
        <end position="24"/>
    </location>
</feature>
<accession>A0A9P8L570</accession>
<feature type="non-terminal residue" evidence="2">
    <location>
        <position position="1"/>
    </location>
</feature>
<comment type="caution">
    <text evidence="2">The sequence shown here is derived from an EMBL/GenBank/DDBJ whole genome shotgun (WGS) entry which is preliminary data.</text>
</comment>
<feature type="region of interest" description="Disordered" evidence="1">
    <location>
        <begin position="1"/>
        <end position="47"/>
    </location>
</feature>
<protein>
    <submittedName>
        <fullName evidence="2">Uncharacterized protein</fullName>
    </submittedName>
</protein>
<organism evidence="2 3">
    <name type="scientific">Trichoglossum hirsutum</name>
    <dbReference type="NCBI Taxonomy" id="265104"/>
    <lineage>
        <taxon>Eukaryota</taxon>
        <taxon>Fungi</taxon>
        <taxon>Dikarya</taxon>
        <taxon>Ascomycota</taxon>
        <taxon>Pezizomycotina</taxon>
        <taxon>Geoglossomycetes</taxon>
        <taxon>Geoglossales</taxon>
        <taxon>Geoglossaceae</taxon>
        <taxon>Trichoglossum</taxon>
    </lineage>
</organism>
<gene>
    <name evidence="2" type="ORF">GP486_008529</name>
</gene>
<sequence>GAVGAGGEEVDAVRAPRHGRRRRPQSAAERLPFPPGLAVPPSVPAGVVGADAEDVQSVRTPGDARGRRREDAAKCFPMAKTVRT</sequence>
<name>A0A9P8L570_9PEZI</name>
<dbReference type="EMBL" id="JAGHQM010003408">
    <property type="protein sequence ID" value="KAH0544220.1"/>
    <property type="molecule type" value="Genomic_DNA"/>
</dbReference>
<reference evidence="2" key="1">
    <citation type="submission" date="2021-03" db="EMBL/GenBank/DDBJ databases">
        <title>Comparative genomics and phylogenomic investigation of the class Geoglossomycetes provide insights into ecological specialization and systematics.</title>
        <authorList>
            <person name="Melie T."/>
            <person name="Pirro S."/>
            <person name="Miller A.N."/>
            <person name="Quandt A."/>
        </authorList>
    </citation>
    <scope>NUCLEOTIDE SEQUENCE</scope>
    <source>
        <strain evidence="2">CAQ_001_2017</strain>
    </source>
</reference>
<keyword evidence="3" id="KW-1185">Reference proteome</keyword>
<evidence type="ECO:0000256" key="1">
    <source>
        <dbReference type="SAM" id="MobiDB-lite"/>
    </source>
</evidence>